<accession>A0A2H0WUY1</accession>
<gene>
    <name evidence="3" type="ORF">COT61_03805</name>
</gene>
<dbReference type="Gene3D" id="3.40.1440.10">
    <property type="entry name" value="GIY-YIG endonuclease"/>
    <property type="match status" value="1"/>
</dbReference>
<dbReference type="CDD" id="cd10449">
    <property type="entry name" value="GIY-YIG_SLX1_like"/>
    <property type="match status" value="1"/>
</dbReference>
<dbReference type="AlphaFoldDB" id="A0A2H0WUY1"/>
<sequence>MHYVYVIKSIKDGKLYVGHTNDLKGRIEERNKGMVKSTRGRRPFKLIYYEASNILQDAVKREKSLKTGFGRAYLNRQLDDI</sequence>
<dbReference type="InterPro" id="IPR035901">
    <property type="entry name" value="GIY-YIG_endonuc_sf"/>
</dbReference>
<dbReference type="PANTHER" id="PTHR34477">
    <property type="entry name" value="UPF0213 PROTEIN YHBQ"/>
    <property type="match status" value="1"/>
</dbReference>
<organism evidence="3 4">
    <name type="scientific">Candidatus Portnoybacteria bacterium CG09_land_8_20_14_0_10_44_13</name>
    <dbReference type="NCBI Taxonomy" id="1974811"/>
    <lineage>
        <taxon>Bacteria</taxon>
        <taxon>Candidatus Portnoyibacteriota</taxon>
    </lineage>
</organism>
<dbReference type="PROSITE" id="PS50164">
    <property type="entry name" value="GIY_YIG"/>
    <property type="match status" value="1"/>
</dbReference>
<protein>
    <submittedName>
        <fullName evidence="3">Excinuclease ABC subunit C</fullName>
    </submittedName>
</protein>
<evidence type="ECO:0000259" key="2">
    <source>
        <dbReference type="PROSITE" id="PS50164"/>
    </source>
</evidence>
<dbReference type="Pfam" id="PF01541">
    <property type="entry name" value="GIY-YIG"/>
    <property type="match status" value="1"/>
</dbReference>
<dbReference type="InterPro" id="IPR050190">
    <property type="entry name" value="UPF0213_domain"/>
</dbReference>
<dbReference type="SMART" id="SM00465">
    <property type="entry name" value="GIYc"/>
    <property type="match status" value="1"/>
</dbReference>
<comment type="similarity">
    <text evidence="1">Belongs to the UPF0213 family.</text>
</comment>
<reference evidence="4" key="1">
    <citation type="submission" date="2017-09" db="EMBL/GenBank/DDBJ databases">
        <title>Depth-based differentiation of microbial function through sediment-hosted aquifers and enrichment of novel symbionts in the deep terrestrial subsurface.</title>
        <authorList>
            <person name="Probst A.J."/>
            <person name="Ladd B."/>
            <person name="Jarett J.K."/>
            <person name="Geller-Mcgrath D.E."/>
            <person name="Sieber C.M.K."/>
            <person name="Emerson J.B."/>
            <person name="Anantharaman K."/>
            <person name="Thomas B.C."/>
            <person name="Malmstrom R."/>
            <person name="Stieglmeier M."/>
            <person name="Klingl A."/>
            <person name="Woyke T."/>
            <person name="Ryan C.M."/>
            <person name="Banfield J.F."/>
        </authorList>
    </citation>
    <scope>NUCLEOTIDE SEQUENCE [LARGE SCALE GENOMIC DNA]</scope>
</reference>
<dbReference type="EMBL" id="PEZF01000122">
    <property type="protein sequence ID" value="PIS16460.1"/>
    <property type="molecule type" value="Genomic_DNA"/>
</dbReference>
<evidence type="ECO:0000313" key="3">
    <source>
        <dbReference type="EMBL" id="PIS16460.1"/>
    </source>
</evidence>
<evidence type="ECO:0000313" key="4">
    <source>
        <dbReference type="Proteomes" id="UP000229080"/>
    </source>
</evidence>
<proteinExistence type="inferred from homology"/>
<dbReference type="SUPFAM" id="SSF82771">
    <property type="entry name" value="GIY-YIG endonuclease"/>
    <property type="match status" value="1"/>
</dbReference>
<comment type="caution">
    <text evidence="3">The sequence shown here is derived from an EMBL/GenBank/DDBJ whole genome shotgun (WGS) entry which is preliminary data.</text>
</comment>
<dbReference type="InterPro" id="IPR000305">
    <property type="entry name" value="GIY-YIG_endonuc"/>
</dbReference>
<dbReference type="Proteomes" id="UP000229080">
    <property type="component" value="Unassembled WGS sequence"/>
</dbReference>
<feature type="domain" description="GIY-YIG" evidence="2">
    <location>
        <begin position="1"/>
        <end position="76"/>
    </location>
</feature>
<evidence type="ECO:0000256" key="1">
    <source>
        <dbReference type="ARBA" id="ARBA00007435"/>
    </source>
</evidence>
<dbReference type="PANTHER" id="PTHR34477:SF1">
    <property type="entry name" value="UPF0213 PROTEIN YHBQ"/>
    <property type="match status" value="1"/>
</dbReference>
<name>A0A2H0WUY1_9BACT</name>